<accession>A0A3B0WRR0</accession>
<keyword evidence="6" id="KW-0479">Metal-binding</keyword>
<comment type="catalytic activity">
    <reaction evidence="10">
        <text>L-threonyl-[protein] + FAD = FMN-L-threonyl-[protein] + AMP + H(+)</text>
        <dbReference type="Rhea" id="RHEA:36847"/>
        <dbReference type="Rhea" id="RHEA-COMP:11060"/>
        <dbReference type="Rhea" id="RHEA-COMP:11061"/>
        <dbReference type="ChEBI" id="CHEBI:15378"/>
        <dbReference type="ChEBI" id="CHEBI:30013"/>
        <dbReference type="ChEBI" id="CHEBI:57692"/>
        <dbReference type="ChEBI" id="CHEBI:74257"/>
        <dbReference type="ChEBI" id="CHEBI:456215"/>
        <dbReference type="EC" id="2.7.1.180"/>
    </reaction>
</comment>
<evidence type="ECO:0000256" key="6">
    <source>
        <dbReference type="ARBA" id="ARBA00022723"/>
    </source>
</evidence>
<evidence type="ECO:0000256" key="4">
    <source>
        <dbReference type="ARBA" id="ARBA00022630"/>
    </source>
</evidence>
<reference evidence="11" key="1">
    <citation type="submission" date="2018-06" db="EMBL/GenBank/DDBJ databases">
        <authorList>
            <person name="Zhirakovskaya E."/>
        </authorList>
    </citation>
    <scope>NUCLEOTIDE SEQUENCE</scope>
</reference>
<proteinExistence type="predicted"/>
<evidence type="ECO:0000256" key="10">
    <source>
        <dbReference type="ARBA" id="ARBA00048540"/>
    </source>
</evidence>
<dbReference type="AlphaFoldDB" id="A0A3B0WRR0"/>
<evidence type="ECO:0000256" key="5">
    <source>
        <dbReference type="ARBA" id="ARBA00022679"/>
    </source>
</evidence>
<dbReference type="GO" id="GO:0046872">
    <property type="term" value="F:metal ion binding"/>
    <property type="evidence" value="ECO:0007669"/>
    <property type="project" value="UniProtKB-KW"/>
</dbReference>
<dbReference type="EC" id="2.7.1.180" evidence="2"/>
<dbReference type="GO" id="GO:0016740">
    <property type="term" value="F:transferase activity"/>
    <property type="evidence" value="ECO:0007669"/>
    <property type="project" value="UniProtKB-KW"/>
</dbReference>
<evidence type="ECO:0000313" key="11">
    <source>
        <dbReference type="EMBL" id="VAW58051.1"/>
    </source>
</evidence>
<gene>
    <name evidence="11" type="ORF">MNBD_GAMMA11-388</name>
</gene>
<comment type="cofactor">
    <cofactor evidence="1">
        <name>Mg(2+)</name>
        <dbReference type="ChEBI" id="CHEBI:18420"/>
    </cofactor>
</comment>
<evidence type="ECO:0000256" key="2">
    <source>
        <dbReference type="ARBA" id="ARBA00011955"/>
    </source>
</evidence>
<evidence type="ECO:0000256" key="9">
    <source>
        <dbReference type="ARBA" id="ARBA00031306"/>
    </source>
</evidence>
<organism evidence="11">
    <name type="scientific">hydrothermal vent metagenome</name>
    <dbReference type="NCBI Taxonomy" id="652676"/>
    <lineage>
        <taxon>unclassified sequences</taxon>
        <taxon>metagenomes</taxon>
        <taxon>ecological metagenomes</taxon>
    </lineage>
</organism>
<name>A0A3B0WRR0_9ZZZZ</name>
<evidence type="ECO:0000256" key="1">
    <source>
        <dbReference type="ARBA" id="ARBA00001946"/>
    </source>
</evidence>
<dbReference type="InterPro" id="IPR003374">
    <property type="entry name" value="ApbE-like_sf"/>
</dbReference>
<keyword evidence="7" id="KW-0274">FAD</keyword>
<keyword evidence="4" id="KW-0285">Flavoprotein</keyword>
<evidence type="ECO:0000256" key="7">
    <source>
        <dbReference type="ARBA" id="ARBA00022827"/>
    </source>
</evidence>
<evidence type="ECO:0000256" key="8">
    <source>
        <dbReference type="ARBA" id="ARBA00022842"/>
    </source>
</evidence>
<dbReference type="EMBL" id="UOFG01000012">
    <property type="protein sequence ID" value="VAW58051.1"/>
    <property type="molecule type" value="Genomic_DNA"/>
</dbReference>
<dbReference type="Pfam" id="PF02424">
    <property type="entry name" value="ApbE"/>
    <property type="match status" value="1"/>
</dbReference>
<dbReference type="PIRSF" id="PIRSF006268">
    <property type="entry name" value="ApbE"/>
    <property type="match status" value="1"/>
</dbReference>
<dbReference type="SUPFAM" id="SSF143631">
    <property type="entry name" value="ApbE-like"/>
    <property type="match status" value="1"/>
</dbReference>
<protein>
    <recommendedName>
        <fullName evidence="3">FAD:protein FMN transferase</fullName>
        <ecNumber evidence="2">2.7.1.180</ecNumber>
    </recommendedName>
    <alternativeName>
        <fullName evidence="9">Flavin transferase</fullName>
    </alternativeName>
</protein>
<dbReference type="Gene3D" id="3.10.520.10">
    <property type="entry name" value="ApbE-like domains"/>
    <property type="match status" value="1"/>
</dbReference>
<evidence type="ECO:0000256" key="3">
    <source>
        <dbReference type="ARBA" id="ARBA00016337"/>
    </source>
</evidence>
<keyword evidence="5 11" id="KW-0808">Transferase</keyword>
<dbReference type="PANTHER" id="PTHR30040">
    <property type="entry name" value="THIAMINE BIOSYNTHESIS LIPOPROTEIN APBE"/>
    <property type="match status" value="1"/>
</dbReference>
<dbReference type="InterPro" id="IPR024932">
    <property type="entry name" value="ApbE"/>
</dbReference>
<sequence length="277" mass="30941">MACPCEILVESTDEQHVRSLTNRAYNEAHRIEQKFSRYRDDNIIHQINTSSGKTIAVDEETALMLDFAQQCYELSDGKFDITSGVLRQVWKFDGGDKIPTQQQVDPIMQRIGWEKISWHAPHIQMQKHMEIDLGGIGKEYAVDSTAKILTQHTEQSFLVNYGGDIACPRPRKNNTPWTVGVDDPTHTGEHSIGKITLFHGALATSGDARRFLLKDGVRYSHILDPHTGYPVPNAPRSVSVISNTCIEAGMLSTFAMLQGGDAEAFLKAQGVKFWCIP</sequence>
<dbReference type="PANTHER" id="PTHR30040:SF2">
    <property type="entry name" value="FAD:PROTEIN FMN TRANSFERASE"/>
    <property type="match status" value="1"/>
</dbReference>
<keyword evidence="8" id="KW-0460">Magnesium</keyword>